<protein>
    <recommendedName>
        <fullName evidence="14">ATP synthase complex subunit 8</fullName>
    </recommendedName>
</protein>
<dbReference type="EMBL" id="AP019350">
    <property type="protein sequence ID" value="BBH37334.1"/>
    <property type="molecule type" value="Genomic_DNA"/>
</dbReference>
<evidence type="ECO:0000256" key="3">
    <source>
        <dbReference type="ARBA" id="ARBA00022448"/>
    </source>
</evidence>
<keyword evidence="9 14" id="KW-0496">Mitochondrion</keyword>
<evidence type="ECO:0000313" key="16">
    <source>
        <dbReference type="EMBL" id="BBH37334.1"/>
    </source>
</evidence>
<dbReference type="GO" id="GO:0015078">
    <property type="term" value="F:proton transmembrane transporter activity"/>
    <property type="evidence" value="ECO:0007669"/>
    <property type="project" value="InterPro"/>
</dbReference>
<dbReference type="InterPro" id="IPR050635">
    <property type="entry name" value="ATPase_protein_8"/>
</dbReference>
<comment type="similarity">
    <text evidence="2 14">Belongs to the ATPase protein 8 family.</text>
</comment>
<evidence type="ECO:0000256" key="6">
    <source>
        <dbReference type="ARBA" id="ARBA00022781"/>
    </source>
</evidence>
<evidence type="ECO:0000256" key="11">
    <source>
        <dbReference type="ARBA" id="ARBA00023310"/>
    </source>
</evidence>
<evidence type="ECO:0000256" key="7">
    <source>
        <dbReference type="ARBA" id="ARBA00022989"/>
    </source>
</evidence>
<keyword evidence="6 14" id="KW-0375">Hydrogen ion transport</keyword>
<accession>A0A455RHE3</accession>
<geneLocation type="mitochondrion" evidence="16"/>
<keyword evidence="8 14" id="KW-0406">Ion transport</keyword>
<comment type="function">
    <text evidence="12">Subunit 8, of the mitochondrial membrane ATP synthase complex (F(1)F(0) ATP synthase or Complex V) that produces ATP from ADP in the presence of a proton gradient across the membrane which is generated by electron transport complexes of the respiratory chain. ATP synthase complex consist of a soluble F(1) head domain - the catalytic core - and a membrane F(1) domain - the membrane proton channel. These two domains are linked by a central stalk rotating inside the F(1) region and a stationary peripheral stalk. During catalysis, ATP synthesis in the catalytic domain of F(1) is coupled via a rotary mechanism of the central stalk subunits to proton translocation. In vivo, can only synthesize ATP although its ATP hydrolase activity can be activated artificially in vitro. Part of the complex F(0) domain.</text>
</comment>
<evidence type="ECO:0000256" key="13">
    <source>
        <dbReference type="ARBA" id="ARBA00064647"/>
    </source>
</evidence>
<evidence type="ECO:0000256" key="15">
    <source>
        <dbReference type="SAM" id="Phobius"/>
    </source>
</evidence>
<dbReference type="PANTHER" id="PTHR39937:SF1">
    <property type="entry name" value="ATP SYNTHASE PROTEIN 8"/>
    <property type="match status" value="1"/>
</dbReference>
<dbReference type="InterPro" id="IPR001421">
    <property type="entry name" value="ATP8_metazoa"/>
</dbReference>
<dbReference type="GO" id="GO:0015986">
    <property type="term" value="P:proton motive force-driven ATP synthesis"/>
    <property type="evidence" value="ECO:0007669"/>
    <property type="project" value="InterPro"/>
</dbReference>
<evidence type="ECO:0000256" key="4">
    <source>
        <dbReference type="ARBA" id="ARBA00022547"/>
    </source>
</evidence>
<evidence type="ECO:0000256" key="2">
    <source>
        <dbReference type="ARBA" id="ARBA00008892"/>
    </source>
</evidence>
<dbReference type="Pfam" id="PF00895">
    <property type="entry name" value="ATP-synt_8"/>
    <property type="match status" value="1"/>
</dbReference>
<evidence type="ECO:0000256" key="12">
    <source>
        <dbReference type="ARBA" id="ARBA00053067"/>
    </source>
</evidence>
<dbReference type="AlphaFoldDB" id="A0A455RHE3"/>
<evidence type="ECO:0000256" key="14">
    <source>
        <dbReference type="RuleBase" id="RU003661"/>
    </source>
</evidence>
<evidence type="ECO:0000256" key="1">
    <source>
        <dbReference type="ARBA" id="ARBA00004304"/>
    </source>
</evidence>
<dbReference type="GO" id="GO:0045259">
    <property type="term" value="C:proton-transporting ATP synthase complex"/>
    <property type="evidence" value="ECO:0007669"/>
    <property type="project" value="UniProtKB-KW"/>
</dbReference>
<keyword evidence="7 15" id="KW-1133">Transmembrane helix</keyword>
<proteinExistence type="inferred from homology"/>
<dbReference type="GO" id="GO:0031966">
    <property type="term" value="C:mitochondrial membrane"/>
    <property type="evidence" value="ECO:0007669"/>
    <property type="project" value="UniProtKB-SubCell"/>
</dbReference>
<evidence type="ECO:0000256" key="8">
    <source>
        <dbReference type="ARBA" id="ARBA00023065"/>
    </source>
</evidence>
<sequence length="55" mass="6445">MPQLNPTPWFAILVFSWLVFLAFIPTKIMGHTFNNEPNPLATTNPQLNAWAWPWY</sequence>
<keyword evidence="11" id="KW-0066">ATP synthesis</keyword>
<comment type="subunit">
    <text evidence="13">Component of the ATP synthase complex composed at least of ATP5F1A/subunit alpha, ATP5F1B/subunit beta, ATP5MC1/subunit c (homooctomer), MT-ATP6/subunit a, MT-ATP8/subunit 8, ATP5ME/subunit e, ATP5MF/subunit f, ATP5MG/subunit g, ATP5MK/subunit k, ATP5MJ/subunit j, ATP5F1C/subunit gamma, ATP5F1D/subunit delta, ATP5F1E/subunit epsilon, ATP5PF/subunit F6, ATP5PB/subunit b, ATP5PD/subunit d, ATP5PO/subunit OSCP. ATP synthase complex consists of a soluble F(1) head domain (subunits alpha(3) and beta(3)) - the catalytic core - and a membrane F(0) domain - the membrane proton channel (subunits c, a, 8, e, f, g, k and j). These two domains are linked by a central stalk (subunits gamma, delta, and epsilon) rotating inside the F1 region and a stationary peripheral stalk (subunits F6, b, d, and OSCP).</text>
</comment>
<evidence type="ECO:0000256" key="10">
    <source>
        <dbReference type="ARBA" id="ARBA00023136"/>
    </source>
</evidence>
<keyword evidence="10 15" id="KW-0472">Membrane</keyword>
<gene>
    <name evidence="16" type="primary">atp8</name>
</gene>
<keyword evidence="3 14" id="KW-0813">Transport</keyword>
<keyword evidence="5 14" id="KW-0812">Transmembrane</keyword>
<keyword evidence="4 14" id="KW-0138">CF(0)</keyword>
<comment type="subcellular location">
    <subcellularLocation>
        <location evidence="1 14">Mitochondrion membrane</location>
        <topology evidence="1 14">Single-pass membrane protein</topology>
    </subcellularLocation>
</comment>
<evidence type="ECO:0000256" key="9">
    <source>
        <dbReference type="ARBA" id="ARBA00023128"/>
    </source>
</evidence>
<feature type="transmembrane region" description="Helical" evidence="15">
    <location>
        <begin position="6"/>
        <end position="24"/>
    </location>
</feature>
<dbReference type="PANTHER" id="PTHR39937">
    <property type="entry name" value="ATP SYNTHASE PROTEIN 8"/>
    <property type="match status" value="1"/>
</dbReference>
<evidence type="ECO:0000256" key="5">
    <source>
        <dbReference type="ARBA" id="ARBA00022692"/>
    </source>
</evidence>
<reference evidence="16" key="1">
    <citation type="journal article" date="2019" name="Sci. Rep.">
        <title>Bloodmeal host identification with inferences to feeding habits of a fish-fed mosquito, Aedes baisasi.</title>
        <authorList>
            <person name="Miyake T."/>
            <person name="Aihara N."/>
            <person name="Maeda K."/>
            <person name="Shinzato C."/>
            <person name="Koyanagi R."/>
            <person name="Kobayashi H."/>
            <person name="Yamahira K."/>
        </authorList>
    </citation>
    <scope>NUCLEOTIDE SEQUENCE</scope>
</reference>
<organism evidence="16">
    <name type="scientific">Pisodonophis cancrivorus</name>
    <name type="common">longfin snake-eel</name>
    <dbReference type="NCBI Taxonomy" id="189510"/>
    <lineage>
        <taxon>Eukaryota</taxon>
        <taxon>Metazoa</taxon>
        <taxon>Chordata</taxon>
        <taxon>Craniata</taxon>
        <taxon>Vertebrata</taxon>
        <taxon>Euteleostomi</taxon>
        <taxon>Actinopterygii</taxon>
        <taxon>Neopterygii</taxon>
        <taxon>Teleostei</taxon>
        <taxon>Anguilliformes</taxon>
        <taxon>Ophichthidae</taxon>
        <taxon>Pisodonophis</taxon>
    </lineage>
</organism>
<name>A0A455RHE3_9TELE</name>